<dbReference type="AlphaFoldDB" id="A0A016W9P1"/>
<keyword evidence="3" id="KW-1185">Reference proteome</keyword>
<accession>A0A016W9P1</accession>
<feature type="transmembrane region" description="Helical" evidence="1">
    <location>
        <begin position="21"/>
        <end position="43"/>
    </location>
</feature>
<protein>
    <submittedName>
        <fullName evidence="2">Uncharacterized protein</fullName>
    </submittedName>
</protein>
<gene>
    <name evidence="2" type="primary">Acey_s0991.g3320</name>
    <name evidence="2" type="ORF">Y032_0991g3320</name>
</gene>
<keyword evidence="1" id="KW-0812">Transmembrane</keyword>
<evidence type="ECO:0000313" key="2">
    <source>
        <dbReference type="EMBL" id="EYC35733.1"/>
    </source>
</evidence>
<organism evidence="2 3">
    <name type="scientific">Ancylostoma ceylanicum</name>
    <dbReference type="NCBI Taxonomy" id="53326"/>
    <lineage>
        <taxon>Eukaryota</taxon>
        <taxon>Metazoa</taxon>
        <taxon>Ecdysozoa</taxon>
        <taxon>Nematoda</taxon>
        <taxon>Chromadorea</taxon>
        <taxon>Rhabditida</taxon>
        <taxon>Rhabditina</taxon>
        <taxon>Rhabditomorpha</taxon>
        <taxon>Strongyloidea</taxon>
        <taxon>Ancylostomatidae</taxon>
        <taxon>Ancylostomatinae</taxon>
        <taxon>Ancylostoma</taxon>
    </lineage>
</organism>
<comment type="caution">
    <text evidence="2">The sequence shown here is derived from an EMBL/GenBank/DDBJ whole genome shotgun (WGS) entry which is preliminary data.</text>
</comment>
<keyword evidence="1" id="KW-0472">Membrane</keyword>
<evidence type="ECO:0000313" key="3">
    <source>
        <dbReference type="Proteomes" id="UP000024635"/>
    </source>
</evidence>
<proteinExistence type="predicted"/>
<sequence length="144" mass="16850">MTHVALMFQTRPTQPLNHKRAIFSLKLLVKIFSSILCALWHSARRSALYAGMLCVRNVLSELLQCRIRLELYPTFFRLLYRFQKTTTPMKTPLRTRPVPFAIHTPFQVIPANISRQDVRHPSQESFILSHRNVSGTVNLKHHRF</sequence>
<keyword evidence="1" id="KW-1133">Transmembrane helix</keyword>
<dbReference type="EMBL" id="JARK01000591">
    <property type="protein sequence ID" value="EYC35733.1"/>
    <property type="molecule type" value="Genomic_DNA"/>
</dbReference>
<reference evidence="3" key="1">
    <citation type="journal article" date="2015" name="Nat. Genet.">
        <title>The genome and transcriptome of the zoonotic hookworm Ancylostoma ceylanicum identify infection-specific gene families.</title>
        <authorList>
            <person name="Schwarz E.M."/>
            <person name="Hu Y."/>
            <person name="Antoshechkin I."/>
            <person name="Miller M.M."/>
            <person name="Sternberg P.W."/>
            <person name="Aroian R.V."/>
        </authorList>
    </citation>
    <scope>NUCLEOTIDE SEQUENCE</scope>
    <source>
        <strain evidence="3">HY135</strain>
    </source>
</reference>
<name>A0A016W9P1_9BILA</name>
<dbReference type="Proteomes" id="UP000024635">
    <property type="component" value="Unassembled WGS sequence"/>
</dbReference>
<evidence type="ECO:0000256" key="1">
    <source>
        <dbReference type="SAM" id="Phobius"/>
    </source>
</evidence>